<keyword evidence="3" id="KW-1185">Reference proteome</keyword>
<accession>A0A286US88</accession>
<evidence type="ECO:0000313" key="2">
    <source>
        <dbReference type="EMBL" id="PAV22460.1"/>
    </source>
</evidence>
<dbReference type="InParanoid" id="A0A286US88"/>
<proteinExistence type="predicted"/>
<evidence type="ECO:0000313" key="3">
    <source>
        <dbReference type="Proteomes" id="UP000217199"/>
    </source>
</evidence>
<feature type="region of interest" description="Disordered" evidence="1">
    <location>
        <begin position="1"/>
        <end position="77"/>
    </location>
</feature>
<feature type="compositionally biased region" description="Polar residues" evidence="1">
    <location>
        <begin position="1"/>
        <end position="22"/>
    </location>
</feature>
<evidence type="ECO:0000256" key="1">
    <source>
        <dbReference type="SAM" id="MobiDB-lite"/>
    </source>
</evidence>
<protein>
    <submittedName>
        <fullName evidence="2">Uncharacterized protein</fullName>
    </submittedName>
</protein>
<gene>
    <name evidence="2" type="ORF">PNOK_0241700</name>
</gene>
<reference evidence="2 3" key="1">
    <citation type="journal article" date="2017" name="Mol. Ecol.">
        <title>Comparative and population genomic landscape of Phellinus noxius: A hypervariable fungus causing root rot in trees.</title>
        <authorList>
            <person name="Chung C.L."/>
            <person name="Lee T.J."/>
            <person name="Akiba M."/>
            <person name="Lee H.H."/>
            <person name="Kuo T.H."/>
            <person name="Liu D."/>
            <person name="Ke H.M."/>
            <person name="Yokoi T."/>
            <person name="Roa M.B."/>
            <person name="Lu M.J."/>
            <person name="Chang Y.Y."/>
            <person name="Ann P.J."/>
            <person name="Tsai J.N."/>
            <person name="Chen C.Y."/>
            <person name="Tzean S.S."/>
            <person name="Ota Y."/>
            <person name="Hattori T."/>
            <person name="Sahashi N."/>
            <person name="Liou R.F."/>
            <person name="Kikuchi T."/>
            <person name="Tsai I.J."/>
        </authorList>
    </citation>
    <scope>NUCLEOTIDE SEQUENCE [LARGE SCALE GENOMIC DNA]</scope>
    <source>
        <strain evidence="2 3">FFPRI411160</strain>
    </source>
</reference>
<sequence>MSETKPSSLSSRLQNLFSQSPRSSLDSTDHHSSSSIDDDHMWRAQQRTAYVTAPATRSQGSLALASRNLRNDTRRQTSPNILSLDLAQTASQLPIVRWFRGEQSSQSSPSSISTPSTPPSALREALEADFPSSPSPIDTHHPDSYIQRLPSAHLAPHSTLHGRLPSVYRSPPFLENLARSTLPTASISRPPPLGAIQQHIR</sequence>
<feature type="region of interest" description="Disordered" evidence="1">
    <location>
        <begin position="101"/>
        <end position="124"/>
    </location>
</feature>
<comment type="caution">
    <text evidence="2">The sequence shown here is derived from an EMBL/GenBank/DDBJ whole genome shotgun (WGS) entry which is preliminary data.</text>
</comment>
<name>A0A286US88_9AGAM</name>
<dbReference type="Proteomes" id="UP000217199">
    <property type="component" value="Unassembled WGS sequence"/>
</dbReference>
<feature type="compositionally biased region" description="Polar residues" evidence="1">
    <location>
        <begin position="45"/>
        <end position="61"/>
    </location>
</feature>
<feature type="compositionally biased region" description="Low complexity" evidence="1">
    <location>
        <begin position="103"/>
        <end position="115"/>
    </location>
</feature>
<dbReference type="EMBL" id="NBII01000002">
    <property type="protein sequence ID" value="PAV22460.1"/>
    <property type="molecule type" value="Genomic_DNA"/>
</dbReference>
<organism evidence="2 3">
    <name type="scientific">Pyrrhoderma noxium</name>
    <dbReference type="NCBI Taxonomy" id="2282107"/>
    <lineage>
        <taxon>Eukaryota</taxon>
        <taxon>Fungi</taxon>
        <taxon>Dikarya</taxon>
        <taxon>Basidiomycota</taxon>
        <taxon>Agaricomycotina</taxon>
        <taxon>Agaricomycetes</taxon>
        <taxon>Hymenochaetales</taxon>
        <taxon>Hymenochaetaceae</taxon>
        <taxon>Pyrrhoderma</taxon>
    </lineage>
</organism>
<dbReference type="AlphaFoldDB" id="A0A286US88"/>
<feature type="compositionally biased region" description="Basic and acidic residues" evidence="1">
    <location>
        <begin position="27"/>
        <end position="42"/>
    </location>
</feature>